<evidence type="ECO:0000313" key="1">
    <source>
        <dbReference type="EMBL" id="CAH1230718.1"/>
    </source>
</evidence>
<name>A0ABM9CYB9_9BACL</name>
<dbReference type="EMBL" id="CAKMMW010000038">
    <property type="protein sequence ID" value="CAH1230718.1"/>
    <property type="molecule type" value="Genomic_DNA"/>
</dbReference>
<evidence type="ECO:0000313" key="2">
    <source>
        <dbReference type="Proteomes" id="UP000838821"/>
    </source>
</evidence>
<comment type="caution">
    <text evidence="1">The sequence shown here is derived from an EMBL/GenBank/DDBJ whole genome shotgun (WGS) entry which is preliminary data.</text>
</comment>
<accession>A0ABM9CYB9</accession>
<protein>
    <submittedName>
        <fullName evidence="1">Uncharacterized protein</fullName>
    </submittedName>
</protein>
<sequence length="75" mass="8236">MAKVKITGGMNPFSTRILIDDQPLKSATAISYSVSVDQIPTLTAEINLSETDIEMDASLTLYTEVNGKRYKLVEV</sequence>
<gene>
    <name evidence="1" type="ORF">PAECIP111891_06733</name>
</gene>
<dbReference type="Proteomes" id="UP000838821">
    <property type="component" value="Unassembled WGS sequence"/>
</dbReference>
<reference evidence="1" key="1">
    <citation type="submission" date="2022-01" db="EMBL/GenBank/DDBJ databases">
        <authorList>
            <person name="Criscuolo A."/>
        </authorList>
    </citation>
    <scope>NUCLEOTIDE SEQUENCE</scope>
    <source>
        <strain evidence="1">CIP111891</strain>
    </source>
</reference>
<proteinExistence type="predicted"/>
<organism evidence="1 2">
    <name type="scientific">Paenibacillus allorhizoplanae</name>
    <dbReference type="NCBI Taxonomy" id="2905648"/>
    <lineage>
        <taxon>Bacteria</taxon>
        <taxon>Bacillati</taxon>
        <taxon>Bacillota</taxon>
        <taxon>Bacilli</taxon>
        <taxon>Bacillales</taxon>
        <taxon>Paenibacillaceae</taxon>
        <taxon>Paenibacillus</taxon>
    </lineage>
</organism>
<keyword evidence="2" id="KW-1185">Reference proteome</keyword>